<evidence type="ECO:0000313" key="1">
    <source>
        <dbReference type="EMBL" id="GAA1512102.1"/>
    </source>
</evidence>
<gene>
    <name evidence="1" type="ORF">GCM10009827_027960</name>
</gene>
<sequence>MGDITPIADREGQVGGIESMVVDGRRWFFGFDYSMDTAVSPLVDDPALMAEFASRHMLQRDGAHDVAYWRDLVDLSVGESGIVGEDGDRTYDSGTLAAQRLTPSTQLMYLLGAATAWDDGFFEDDAVQAALATIGVPERDREEWDCLDRCVAATRSDDAEVRAAAAGLMTRYQRFIWDNLPANWPDVFAALRPA</sequence>
<reference evidence="1 2" key="1">
    <citation type="journal article" date="2019" name="Int. J. Syst. Evol. Microbiol.">
        <title>The Global Catalogue of Microorganisms (GCM) 10K type strain sequencing project: providing services to taxonomists for standard genome sequencing and annotation.</title>
        <authorList>
            <consortium name="The Broad Institute Genomics Platform"/>
            <consortium name="The Broad Institute Genome Sequencing Center for Infectious Disease"/>
            <person name="Wu L."/>
            <person name="Ma J."/>
        </authorList>
    </citation>
    <scope>NUCLEOTIDE SEQUENCE [LARGE SCALE GENOMIC DNA]</scope>
    <source>
        <strain evidence="1 2">JCM 15933</strain>
    </source>
</reference>
<accession>A0ABN2A6G2</accession>
<name>A0ABN2A6G2_9ACTN</name>
<comment type="caution">
    <text evidence="1">The sequence shown here is derived from an EMBL/GenBank/DDBJ whole genome shotgun (WGS) entry which is preliminary data.</text>
</comment>
<protein>
    <submittedName>
        <fullName evidence="1">Uncharacterized protein</fullName>
    </submittedName>
</protein>
<evidence type="ECO:0000313" key="2">
    <source>
        <dbReference type="Proteomes" id="UP001501470"/>
    </source>
</evidence>
<organism evidence="1 2">
    <name type="scientific">Dactylosporangium maewongense</name>
    <dbReference type="NCBI Taxonomy" id="634393"/>
    <lineage>
        <taxon>Bacteria</taxon>
        <taxon>Bacillati</taxon>
        <taxon>Actinomycetota</taxon>
        <taxon>Actinomycetes</taxon>
        <taxon>Micromonosporales</taxon>
        <taxon>Micromonosporaceae</taxon>
        <taxon>Dactylosporangium</taxon>
    </lineage>
</organism>
<keyword evidence="2" id="KW-1185">Reference proteome</keyword>
<proteinExistence type="predicted"/>
<dbReference type="EMBL" id="BAAAQD010000004">
    <property type="protein sequence ID" value="GAA1512102.1"/>
    <property type="molecule type" value="Genomic_DNA"/>
</dbReference>
<dbReference type="Proteomes" id="UP001501470">
    <property type="component" value="Unassembled WGS sequence"/>
</dbReference>
<dbReference type="RefSeq" id="WP_344502265.1">
    <property type="nucleotide sequence ID" value="NZ_BAAAQD010000004.1"/>
</dbReference>